<organism evidence="1 2">
    <name type="scientific">Syphacia muris</name>
    <dbReference type="NCBI Taxonomy" id="451379"/>
    <lineage>
        <taxon>Eukaryota</taxon>
        <taxon>Metazoa</taxon>
        <taxon>Ecdysozoa</taxon>
        <taxon>Nematoda</taxon>
        <taxon>Chromadorea</taxon>
        <taxon>Rhabditida</taxon>
        <taxon>Spirurina</taxon>
        <taxon>Oxyuridomorpha</taxon>
        <taxon>Oxyuroidea</taxon>
        <taxon>Oxyuridae</taxon>
        <taxon>Syphacia</taxon>
    </lineage>
</organism>
<evidence type="ECO:0000313" key="2">
    <source>
        <dbReference type="WBParaSite" id="SMUV_0000781301-mRNA-1"/>
    </source>
</evidence>
<reference evidence="2" key="1">
    <citation type="submission" date="2017-02" db="UniProtKB">
        <authorList>
            <consortium name="WormBaseParasite"/>
        </authorList>
    </citation>
    <scope>IDENTIFICATION</scope>
</reference>
<sequence>MSIDSKKVRFARTAEVIEVSPRKRKIPGKCSMPNDAPFSYSRSSFYNLLVHAGLIEHNIDIYNNFIGGEIGIYDLGVSSDAVDTLVGSIKRENMMLDSNSDSTTWPNDDDASLVTDFSAGPKNSDVSQSIEAINSSTDETHEIGTFDFQLPTSSSTAIVICWLLMDCDPYNGSRSGICKRHRRETI</sequence>
<protein>
    <submittedName>
        <fullName evidence="2">DDE_Tnp_1_7 domain-containing protein</fullName>
    </submittedName>
</protein>
<accession>A0A0N5ASN7</accession>
<dbReference type="Proteomes" id="UP000046393">
    <property type="component" value="Unplaced"/>
</dbReference>
<dbReference type="WBParaSite" id="SMUV_0000781301-mRNA-1">
    <property type="protein sequence ID" value="SMUV_0000781301-mRNA-1"/>
    <property type="gene ID" value="SMUV_0000781301"/>
</dbReference>
<proteinExistence type="predicted"/>
<name>A0A0N5ASN7_9BILA</name>
<evidence type="ECO:0000313" key="1">
    <source>
        <dbReference type="Proteomes" id="UP000046393"/>
    </source>
</evidence>
<dbReference type="AlphaFoldDB" id="A0A0N5ASN7"/>
<keyword evidence="1" id="KW-1185">Reference proteome</keyword>